<evidence type="ECO:0000256" key="2">
    <source>
        <dbReference type="SAM" id="Phobius"/>
    </source>
</evidence>
<keyword evidence="2" id="KW-1133">Transmembrane helix</keyword>
<organism evidence="3 4">
    <name type="scientific">Candolleomyces aberdarensis</name>
    <dbReference type="NCBI Taxonomy" id="2316362"/>
    <lineage>
        <taxon>Eukaryota</taxon>
        <taxon>Fungi</taxon>
        <taxon>Dikarya</taxon>
        <taxon>Basidiomycota</taxon>
        <taxon>Agaricomycotina</taxon>
        <taxon>Agaricomycetes</taxon>
        <taxon>Agaricomycetidae</taxon>
        <taxon>Agaricales</taxon>
        <taxon>Agaricineae</taxon>
        <taxon>Psathyrellaceae</taxon>
        <taxon>Candolleomyces</taxon>
    </lineage>
</organism>
<protein>
    <submittedName>
        <fullName evidence="3">Uncharacterized protein</fullName>
    </submittedName>
</protein>
<sequence>MTTTATTNPETIDHLLATWSANGGPSDEEVIQYATDITSQLEDDEMVKKFQENVKEVGIWANEVDAAFDRVSRKFADMVAEYGKDFPELNSYNSEWKGFNQRWVKHLMLSRDVASEHVAILRRFDQVFLDMVESIQSDQDRKDVIVELQSFIDEKHDRSDEMSRGFLDLKRDIEAFVPRFDAWIKEQGAKLEKEAEDLKLEINTIQGQIDDLDKKIKDATTALTAASACLCIIGAIVAGSMLAKYKSERNAKAKELQGKKNALEDVNRRQQALANLQSDFDGVKPDISLICERLVLFAEIWSSVRSQSVQFQEHLKGGYGAETNLRFKKEVRLARAMCGPLQAGLEKYASELENRANEKANATSA</sequence>
<proteinExistence type="predicted"/>
<dbReference type="SUPFAM" id="SSF58100">
    <property type="entry name" value="Bacterial hemolysins"/>
    <property type="match status" value="1"/>
</dbReference>
<reference evidence="3 4" key="1">
    <citation type="submission" date="2019-01" db="EMBL/GenBank/DDBJ databases">
        <title>Draft genome sequence of Psathyrella aberdarensis IHI B618.</title>
        <authorList>
            <person name="Buettner E."/>
            <person name="Kellner H."/>
        </authorList>
    </citation>
    <scope>NUCLEOTIDE SEQUENCE [LARGE SCALE GENOMIC DNA]</scope>
    <source>
        <strain evidence="3 4">IHI B618</strain>
    </source>
</reference>
<keyword evidence="4" id="KW-1185">Reference proteome</keyword>
<dbReference type="EMBL" id="SDEE01000221">
    <property type="protein sequence ID" value="RXW19094.1"/>
    <property type="molecule type" value="Genomic_DNA"/>
</dbReference>
<dbReference type="AlphaFoldDB" id="A0A4Q2DJS9"/>
<evidence type="ECO:0000256" key="1">
    <source>
        <dbReference type="SAM" id="Coils"/>
    </source>
</evidence>
<dbReference type="Gene3D" id="1.20.1170.10">
    <property type="match status" value="1"/>
</dbReference>
<accession>A0A4Q2DJS9</accession>
<keyword evidence="1" id="KW-0175">Coiled coil</keyword>
<dbReference type="OrthoDB" id="3198211at2759"/>
<gene>
    <name evidence="3" type="ORF">EST38_g6751</name>
</gene>
<name>A0A4Q2DJS9_9AGAR</name>
<evidence type="ECO:0000313" key="4">
    <source>
        <dbReference type="Proteomes" id="UP000290288"/>
    </source>
</evidence>
<dbReference type="Proteomes" id="UP000290288">
    <property type="component" value="Unassembled WGS sequence"/>
</dbReference>
<feature type="transmembrane region" description="Helical" evidence="2">
    <location>
        <begin position="222"/>
        <end position="243"/>
    </location>
</feature>
<comment type="caution">
    <text evidence="3">The sequence shown here is derived from an EMBL/GenBank/DDBJ whole genome shotgun (WGS) entry which is preliminary data.</text>
</comment>
<keyword evidence="2" id="KW-0472">Membrane</keyword>
<feature type="coiled-coil region" evidence="1">
    <location>
        <begin position="188"/>
        <end position="222"/>
    </location>
</feature>
<evidence type="ECO:0000313" key="3">
    <source>
        <dbReference type="EMBL" id="RXW19094.1"/>
    </source>
</evidence>
<keyword evidence="2" id="KW-0812">Transmembrane</keyword>